<keyword evidence="3" id="KW-1185">Reference proteome</keyword>
<dbReference type="InterPro" id="IPR016092">
    <property type="entry name" value="ATAP"/>
</dbReference>
<accession>W4MFV1</accession>
<dbReference type="GO" id="GO:0005506">
    <property type="term" value="F:iron ion binding"/>
    <property type="evidence" value="ECO:0007669"/>
    <property type="project" value="TreeGrafter"/>
</dbReference>
<dbReference type="PANTHER" id="PTHR43011:SF1">
    <property type="entry name" value="IRON-SULFUR CLUSTER ASSEMBLY 2 HOMOLOG, MITOCHONDRIAL"/>
    <property type="match status" value="1"/>
</dbReference>
<dbReference type="InterPro" id="IPR017870">
    <property type="entry name" value="FeS_cluster_insertion_CS"/>
</dbReference>
<proteinExistence type="predicted"/>
<dbReference type="GO" id="GO:0051537">
    <property type="term" value="F:2 iron, 2 sulfur cluster binding"/>
    <property type="evidence" value="ECO:0007669"/>
    <property type="project" value="TreeGrafter"/>
</dbReference>
<dbReference type="Gene3D" id="2.60.300.12">
    <property type="entry name" value="HesB-like domain"/>
    <property type="match status" value="1"/>
</dbReference>
<dbReference type="PANTHER" id="PTHR43011">
    <property type="entry name" value="IRON-SULFUR CLUSTER ASSEMBLY 2 HOMOLOG, MITOCHONDRIAL"/>
    <property type="match status" value="1"/>
</dbReference>
<dbReference type="HOGENOM" id="CLU_069054_5_3_7"/>
<feature type="domain" description="Core" evidence="1">
    <location>
        <begin position="21"/>
        <end position="121"/>
    </location>
</feature>
<dbReference type="AlphaFoldDB" id="W4MFV1"/>
<dbReference type="Pfam" id="PF01521">
    <property type="entry name" value="Fe-S_biosyn"/>
    <property type="match status" value="1"/>
</dbReference>
<dbReference type="PATRIC" id="fig|1429439.4.peg.284"/>
<dbReference type="GO" id="GO:0051539">
    <property type="term" value="F:4 iron, 4 sulfur cluster binding"/>
    <property type="evidence" value="ECO:0007669"/>
    <property type="project" value="TreeGrafter"/>
</dbReference>
<gene>
    <name evidence="2" type="ORF">ETSY2_01640</name>
</gene>
<evidence type="ECO:0000259" key="1">
    <source>
        <dbReference type="Pfam" id="PF01521"/>
    </source>
</evidence>
<dbReference type="SUPFAM" id="SSF89360">
    <property type="entry name" value="HesB-like domain"/>
    <property type="match status" value="1"/>
</dbReference>
<dbReference type="NCBIfam" id="TIGR00049">
    <property type="entry name" value="iron-sulfur cluster assembly accessory protein"/>
    <property type="match status" value="1"/>
</dbReference>
<evidence type="ECO:0000313" key="2">
    <source>
        <dbReference type="EMBL" id="ETX09070.1"/>
    </source>
</evidence>
<protein>
    <recommendedName>
        <fullName evidence="1">Core domain-containing protein</fullName>
    </recommendedName>
</protein>
<organism evidence="2 3">
    <name type="scientific">Candidatus Entotheonella gemina</name>
    <dbReference type="NCBI Taxonomy" id="1429439"/>
    <lineage>
        <taxon>Bacteria</taxon>
        <taxon>Pseudomonadati</taxon>
        <taxon>Nitrospinota/Tectimicrobiota group</taxon>
        <taxon>Candidatus Tectimicrobiota</taxon>
        <taxon>Candidatus Entotheonellia</taxon>
        <taxon>Candidatus Entotheonellales</taxon>
        <taxon>Candidatus Entotheonellaceae</taxon>
        <taxon>Candidatus Entotheonella</taxon>
    </lineage>
</organism>
<evidence type="ECO:0000313" key="3">
    <source>
        <dbReference type="Proteomes" id="UP000019140"/>
    </source>
</evidence>
<dbReference type="InterPro" id="IPR000361">
    <property type="entry name" value="ATAP_core_dom"/>
</dbReference>
<dbReference type="InterPro" id="IPR035903">
    <property type="entry name" value="HesB-like_dom_sf"/>
</dbReference>
<reference evidence="2 3" key="1">
    <citation type="journal article" date="2014" name="Nature">
        <title>An environmental bacterial taxon with a large and distinct metabolic repertoire.</title>
        <authorList>
            <person name="Wilson M.C."/>
            <person name="Mori T."/>
            <person name="Ruckert C."/>
            <person name="Uria A.R."/>
            <person name="Helf M.J."/>
            <person name="Takada K."/>
            <person name="Gernert C."/>
            <person name="Steffens U.A."/>
            <person name="Heycke N."/>
            <person name="Schmitt S."/>
            <person name="Rinke C."/>
            <person name="Helfrich E.J."/>
            <person name="Brachmann A.O."/>
            <person name="Gurgui C."/>
            <person name="Wakimoto T."/>
            <person name="Kracht M."/>
            <person name="Crusemann M."/>
            <person name="Hentschel U."/>
            <person name="Abe I."/>
            <person name="Matsunaga S."/>
            <person name="Kalinowski J."/>
            <person name="Takeyama H."/>
            <person name="Piel J."/>
        </authorList>
    </citation>
    <scope>NUCLEOTIDE SEQUENCE [LARGE SCALE GENOMIC DNA]</scope>
    <source>
        <strain evidence="3">TSY2</strain>
    </source>
</reference>
<comment type="caution">
    <text evidence="2">The sequence shown here is derived from an EMBL/GenBank/DDBJ whole genome shotgun (WGS) entry which is preliminary data.</text>
</comment>
<dbReference type="Proteomes" id="UP000019140">
    <property type="component" value="Unassembled WGS sequence"/>
</dbReference>
<dbReference type="GO" id="GO:0016226">
    <property type="term" value="P:iron-sulfur cluster assembly"/>
    <property type="evidence" value="ECO:0007669"/>
    <property type="project" value="InterPro"/>
</dbReference>
<dbReference type="EMBL" id="AZHX01000063">
    <property type="protein sequence ID" value="ETX09070.1"/>
    <property type="molecule type" value="Genomic_DNA"/>
</dbReference>
<name>W4MFV1_9BACT</name>
<dbReference type="PROSITE" id="PS01152">
    <property type="entry name" value="HESB"/>
    <property type="match status" value="1"/>
</dbReference>
<sequence length="125" mass="13427">METLTNITLDTPAPMASETLINVTPSAAEKIRELMAKEGDAEYGLRMSVLAGGCSGFQYQMGLEEAPTDKDQVFTSNGIKVFVDNKSALYLAGVQVDYKNGLMESGFNITNPNAQTTCGCGQSFR</sequence>